<keyword evidence="4" id="KW-0732">Signal</keyword>
<evidence type="ECO:0000313" key="5">
    <source>
        <dbReference type="EMBL" id="NNV54479.1"/>
    </source>
</evidence>
<organism evidence="5 6">
    <name type="scientific">Limnovirga soli</name>
    <dbReference type="NCBI Taxonomy" id="2656915"/>
    <lineage>
        <taxon>Bacteria</taxon>
        <taxon>Pseudomonadati</taxon>
        <taxon>Bacteroidota</taxon>
        <taxon>Chitinophagia</taxon>
        <taxon>Chitinophagales</taxon>
        <taxon>Chitinophagaceae</taxon>
        <taxon>Limnovirga</taxon>
    </lineage>
</organism>
<feature type="signal peptide" evidence="4">
    <location>
        <begin position="1"/>
        <end position="19"/>
    </location>
</feature>
<protein>
    <recommendedName>
        <fullName evidence="7">TonB-dependent receptor</fullName>
    </recommendedName>
</protein>
<comment type="subcellular location">
    <subcellularLocation>
        <location evidence="1">Cell outer membrane</location>
    </subcellularLocation>
</comment>
<dbReference type="InterPro" id="IPR036942">
    <property type="entry name" value="Beta-barrel_TonB_sf"/>
</dbReference>
<dbReference type="RefSeq" id="WP_171606399.1">
    <property type="nucleotide sequence ID" value="NZ_WHPF01000002.1"/>
</dbReference>
<keyword evidence="2" id="KW-0472">Membrane</keyword>
<accession>A0A8J8FDM4</accession>
<proteinExistence type="predicted"/>
<evidence type="ECO:0000256" key="2">
    <source>
        <dbReference type="ARBA" id="ARBA00023136"/>
    </source>
</evidence>
<sequence length="570" mass="63436">MKRLIIIMVLLVLVANVFAQQKKSKKKAAKAKTETAVVKKDTLPQRTVTVTSAFQPNLKTTAKVNFSAATPSPDTASPKLVYNVPAQNITFSYLSPALKPLAENIDTGIHWQNRSFIKAGYGNYTTPYLQIGASMGDGIRSVVNIKGRYTSSKSSVPFQQFSKMNIDGTGIFNSSNNKSEWTANVLYDNNTQYQYGFLPDTLVFTKDDLRQRFTTFGGSIALRNKQQNPAGINYNPAITLNNFSDNHGSTESNLIISAPMSKTFGKIFAFNLGLTADITTYKSDSAGTVNNNLYSLTPALQFKTPNVKVIAGVSPTWDNEVLSFLPNITAEAKIKNDKFILVAGWVGRFNKTNYQYLASLNPWLQQPKFLLNTRIKEQYAGFKGSAGKHVTYNAKVSYLQFSNQPLFVNDTITGKSFQVVNEAQMNALRVHGEIGYTLQEKLSLLAGVTFNQYSSLQDNEKAWGLLPIELNGSLKWQVVKDFLVKSDIYFWDGAQYRNKSLGSQKLKPAADLNVGVEFTILPNLNGWVQMNNLLNNKYQRWNQYEALGFNVLAGVVFSFGDIKTKIAQLK</sequence>
<dbReference type="Proteomes" id="UP000598971">
    <property type="component" value="Unassembled WGS sequence"/>
</dbReference>
<dbReference type="Gene3D" id="2.40.170.20">
    <property type="entry name" value="TonB-dependent receptor, beta-barrel domain"/>
    <property type="match status" value="1"/>
</dbReference>
<name>A0A8J8FDM4_9BACT</name>
<feature type="chain" id="PRO_5035305571" description="TonB-dependent receptor" evidence="4">
    <location>
        <begin position="20"/>
        <end position="570"/>
    </location>
</feature>
<gene>
    <name evidence="5" type="ORF">GD597_03335</name>
</gene>
<comment type="caution">
    <text evidence="5">The sequence shown here is derived from an EMBL/GenBank/DDBJ whole genome shotgun (WGS) entry which is preliminary data.</text>
</comment>
<dbReference type="AlphaFoldDB" id="A0A8J8FDM4"/>
<keyword evidence="6" id="KW-1185">Reference proteome</keyword>
<evidence type="ECO:0000256" key="4">
    <source>
        <dbReference type="SAM" id="SignalP"/>
    </source>
</evidence>
<evidence type="ECO:0000256" key="1">
    <source>
        <dbReference type="ARBA" id="ARBA00004442"/>
    </source>
</evidence>
<keyword evidence="3" id="KW-0998">Cell outer membrane</keyword>
<evidence type="ECO:0008006" key="7">
    <source>
        <dbReference type="Google" id="ProtNLM"/>
    </source>
</evidence>
<evidence type="ECO:0000256" key="3">
    <source>
        <dbReference type="ARBA" id="ARBA00023237"/>
    </source>
</evidence>
<dbReference type="GO" id="GO:0009279">
    <property type="term" value="C:cell outer membrane"/>
    <property type="evidence" value="ECO:0007669"/>
    <property type="project" value="UniProtKB-SubCell"/>
</dbReference>
<dbReference type="SUPFAM" id="SSF56935">
    <property type="entry name" value="Porins"/>
    <property type="match status" value="1"/>
</dbReference>
<evidence type="ECO:0000313" key="6">
    <source>
        <dbReference type="Proteomes" id="UP000598971"/>
    </source>
</evidence>
<dbReference type="EMBL" id="WHPF01000002">
    <property type="protein sequence ID" value="NNV54479.1"/>
    <property type="molecule type" value="Genomic_DNA"/>
</dbReference>
<reference evidence="5" key="1">
    <citation type="submission" date="2019-10" db="EMBL/GenBank/DDBJ databases">
        <title>Draft genome sequence of Panacibacter sp. KCS-6.</title>
        <authorList>
            <person name="Yim K.J."/>
        </authorList>
    </citation>
    <scope>NUCLEOTIDE SEQUENCE</scope>
    <source>
        <strain evidence="5">KCS-6</strain>
    </source>
</reference>